<gene>
    <name evidence="3" type="ORF">BV898_17640</name>
</gene>
<name>A0A9X6NFW4_HYPEX</name>
<dbReference type="SMART" id="SM00213">
    <property type="entry name" value="UBQ"/>
    <property type="match status" value="1"/>
</dbReference>
<reference evidence="4" key="1">
    <citation type="submission" date="2017-01" db="EMBL/GenBank/DDBJ databases">
        <title>Comparative genomics of anhydrobiosis in the tardigrade Hypsibius dujardini.</title>
        <authorList>
            <person name="Yoshida Y."/>
            <person name="Koutsovoulos G."/>
            <person name="Laetsch D."/>
            <person name="Stevens L."/>
            <person name="Kumar S."/>
            <person name="Horikawa D."/>
            <person name="Ishino K."/>
            <person name="Komine S."/>
            <person name="Tomita M."/>
            <person name="Blaxter M."/>
            <person name="Arakawa K."/>
        </authorList>
    </citation>
    <scope>NUCLEOTIDE SEQUENCE [LARGE SCALE GENOMIC DNA]</scope>
    <source>
        <strain evidence="4">Z151</strain>
    </source>
</reference>
<feature type="region of interest" description="Disordered" evidence="1">
    <location>
        <begin position="14"/>
        <end position="53"/>
    </location>
</feature>
<dbReference type="Gene3D" id="3.10.20.90">
    <property type="entry name" value="Phosphatidylinositol 3-kinase Catalytic Subunit, Chain A, domain 1"/>
    <property type="match status" value="1"/>
</dbReference>
<dbReference type="AlphaFoldDB" id="A0A9X6NFW4"/>
<dbReference type="InterPro" id="IPR000626">
    <property type="entry name" value="Ubiquitin-like_dom"/>
</dbReference>
<dbReference type="Gene3D" id="1.20.225.20">
    <property type="entry name" value="Ub domain-containing protein, DC-UbP/UBTD2, N-terminal domain"/>
    <property type="match status" value="1"/>
</dbReference>
<dbReference type="PANTHER" id="PTHR13609">
    <property type="entry name" value="UBIQUITIN DOMAIN CONTAINING 1 PROTEIN-RELATED"/>
    <property type="match status" value="1"/>
</dbReference>
<dbReference type="InterPro" id="IPR039869">
    <property type="entry name" value="UBTD1/2"/>
</dbReference>
<dbReference type="SUPFAM" id="SSF54236">
    <property type="entry name" value="Ubiquitin-like"/>
    <property type="match status" value="1"/>
</dbReference>
<proteinExistence type="predicted"/>
<dbReference type="InterPro" id="IPR029071">
    <property type="entry name" value="Ubiquitin-like_domsf"/>
</dbReference>
<feature type="domain" description="Ubiquitin-like" evidence="2">
    <location>
        <begin position="186"/>
        <end position="263"/>
    </location>
</feature>
<feature type="compositionally biased region" description="Polar residues" evidence="1">
    <location>
        <begin position="30"/>
        <end position="52"/>
    </location>
</feature>
<dbReference type="Proteomes" id="UP000192578">
    <property type="component" value="Unassembled WGS sequence"/>
</dbReference>
<dbReference type="InterPro" id="IPR038169">
    <property type="entry name" value="DC-UbP/UBTD2_N_sf"/>
</dbReference>
<evidence type="ECO:0000313" key="3">
    <source>
        <dbReference type="EMBL" id="OWA53207.1"/>
    </source>
</evidence>
<dbReference type="PROSITE" id="PS50053">
    <property type="entry name" value="UBIQUITIN_2"/>
    <property type="match status" value="1"/>
</dbReference>
<sequence length="272" mass="29951">MRLFACMMGGCISAQGERSPPSHRRVPAVSDSQSAGNFSAVSGESPQATTGSRYDGAVSIGKNQPLKKERLRWRSQVPMTENQLKDKRQIFWETAPAYEGKKEVWDALRAAAQAAEAADWVLAQAIIDGVGVAIPSGTLLDCYDELGTRYQVPPYCLSPPLNLISDAELGKDEDKDGATVKLGKDVNIKLRFSDTDKDTKFPANTEETVLTLKKRVCQQVKSVDPLDQRWFFGGKLLPDRARLSEFKIRPGYVIQIILKAPKPGVTTENRPA</sequence>
<dbReference type="InterPro" id="IPR032752">
    <property type="entry name" value="DC-UbP/UBTD2_N"/>
</dbReference>
<keyword evidence="4" id="KW-1185">Reference proteome</keyword>
<organism evidence="3 4">
    <name type="scientific">Hypsibius exemplaris</name>
    <name type="common">Freshwater tardigrade</name>
    <dbReference type="NCBI Taxonomy" id="2072580"/>
    <lineage>
        <taxon>Eukaryota</taxon>
        <taxon>Metazoa</taxon>
        <taxon>Ecdysozoa</taxon>
        <taxon>Tardigrada</taxon>
        <taxon>Eutardigrada</taxon>
        <taxon>Parachela</taxon>
        <taxon>Hypsibioidea</taxon>
        <taxon>Hypsibiidae</taxon>
        <taxon>Hypsibius</taxon>
    </lineage>
</organism>
<protein>
    <submittedName>
        <fullName evidence="3">Ubiquitin domain-containing protein 2</fullName>
    </submittedName>
</protein>
<dbReference type="EMBL" id="MTYJ01000308">
    <property type="protein sequence ID" value="OWA53207.1"/>
    <property type="molecule type" value="Genomic_DNA"/>
</dbReference>
<comment type="caution">
    <text evidence="3">The sequence shown here is derived from an EMBL/GenBank/DDBJ whole genome shotgun (WGS) entry which is preliminary data.</text>
</comment>
<dbReference type="OrthoDB" id="1640476at2759"/>
<evidence type="ECO:0000313" key="4">
    <source>
        <dbReference type="Proteomes" id="UP000192578"/>
    </source>
</evidence>
<dbReference type="Pfam" id="PF16455">
    <property type="entry name" value="UBD"/>
    <property type="match status" value="1"/>
</dbReference>
<evidence type="ECO:0000256" key="1">
    <source>
        <dbReference type="SAM" id="MobiDB-lite"/>
    </source>
</evidence>
<evidence type="ECO:0000259" key="2">
    <source>
        <dbReference type="PROSITE" id="PS50053"/>
    </source>
</evidence>
<accession>A0A9X6NFW4</accession>
<dbReference type="Pfam" id="PF00240">
    <property type="entry name" value="ubiquitin"/>
    <property type="match status" value="1"/>
</dbReference>